<dbReference type="Proteomes" id="UP001604277">
    <property type="component" value="Unassembled WGS sequence"/>
</dbReference>
<organism evidence="1 2">
    <name type="scientific">Forsythia ovata</name>
    <dbReference type="NCBI Taxonomy" id="205694"/>
    <lineage>
        <taxon>Eukaryota</taxon>
        <taxon>Viridiplantae</taxon>
        <taxon>Streptophyta</taxon>
        <taxon>Embryophyta</taxon>
        <taxon>Tracheophyta</taxon>
        <taxon>Spermatophyta</taxon>
        <taxon>Magnoliopsida</taxon>
        <taxon>eudicotyledons</taxon>
        <taxon>Gunneridae</taxon>
        <taxon>Pentapetalae</taxon>
        <taxon>asterids</taxon>
        <taxon>lamiids</taxon>
        <taxon>Lamiales</taxon>
        <taxon>Oleaceae</taxon>
        <taxon>Forsythieae</taxon>
        <taxon>Forsythia</taxon>
    </lineage>
</organism>
<dbReference type="Pfam" id="PF03087">
    <property type="entry name" value="BPS1"/>
    <property type="match status" value="1"/>
</dbReference>
<evidence type="ECO:0000313" key="2">
    <source>
        <dbReference type="Proteomes" id="UP001604277"/>
    </source>
</evidence>
<proteinExistence type="predicted"/>
<gene>
    <name evidence="1" type="ORF">Fot_51654</name>
</gene>
<name>A0ABD1PYW8_9LAMI</name>
<dbReference type="PANTHER" id="PTHR33070">
    <property type="entry name" value="OS06G0725500 PROTEIN"/>
    <property type="match status" value="1"/>
</dbReference>
<dbReference type="EMBL" id="JBFOLJ010000017">
    <property type="protein sequence ID" value="KAL2468129.1"/>
    <property type="molecule type" value="Genomic_DNA"/>
</dbReference>
<sequence length="152" mass="17505">MAASHRDLQDPFNLDHLWRTQIVYIFGRLPEFLSNIYRDKLPSLQQALVDENRANELLDGSLKLVDICGIARDVIFLTKESVQELESSLRRNRGIDAYMTSRKKIDKMVKKCIQNLKSFDPCSTSLLNKDSNLKAIHGKRSTSHWLFSSSLH</sequence>
<dbReference type="InterPro" id="IPR004320">
    <property type="entry name" value="BPS1_pln"/>
</dbReference>
<dbReference type="PANTHER" id="PTHR33070:SF129">
    <property type="entry name" value="DUF241 DOMAIN PROTEIN"/>
    <property type="match status" value="1"/>
</dbReference>
<accession>A0ABD1PYW8</accession>
<comment type="caution">
    <text evidence="1">The sequence shown here is derived from an EMBL/GenBank/DDBJ whole genome shotgun (WGS) entry which is preliminary data.</text>
</comment>
<keyword evidence="2" id="KW-1185">Reference proteome</keyword>
<evidence type="ECO:0000313" key="1">
    <source>
        <dbReference type="EMBL" id="KAL2468129.1"/>
    </source>
</evidence>
<protein>
    <submittedName>
        <fullName evidence="1">Uncharacterized protein</fullName>
    </submittedName>
</protein>
<dbReference type="AlphaFoldDB" id="A0ABD1PYW8"/>
<reference evidence="2" key="1">
    <citation type="submission" date="2024-07" db="EMBL/GenBank/DDBJ databases">
        <title>Two chromosome-level genome assemblies of Korean endemic species Abeliophyllum distichum and Forsythia ovata (Oleaceae).</title>
        <authorList>
            <person name="Jang H."/>
        </authorList>
    </citation>
    <scope>NUCLEOTIDE SEQUENCE [LARGE SCALE GENOMIC DNA]</scope>
</reference>